<dbReference type="AlphaFoldDB" id="A0AAP0LUD3"/>
<gene>
    <name evidence="1" type="ORF">WN944_026418</name>
</gene>
<reference evidence="1 2" key="1">
    <citation type="submission" date="2024-05" db="EMBL/GenBank/DDBJ databases">
        <title>Haplotype-resolved chromosome-level genome assembly of Huyou (Citrus changshanensis).</title>
        <authorList>
            <person name="Miao C."/>
            <person name="Chen W."/>
            <person name="Wu Y."/>
            <person name="Wang L."/>
            <person name="Zhao S."/>
            <person name="Grierson D."/>
            <person name="Xu C."/>
            <person name="Chen K."/>
        </authorList>
    </citation>
    <scope>NUCLEOTIDE SEQUENCE [LARGE SCALE GENOMIC DNA]</scope>
    <source>
        <strain evidence="1">01-14</strain>
        <tissue evidence="1">Leaf</tissue>
    </source>
</reference>
<dbReference type="Proteomes" id="UP001428341">
    <property type="component" value="Unassembled WGS sequence"/>
</dbReference>
<dbReference type="EMBL" id="JBCGBO010000024">
    <property type="protein sequence ID" value="KAK9183268.1"/>
    <property type="molecule type" value="Genomic_DNA"/>
</dbReference>
<sequence>MRENKGSVYRATWARYPPFSSCSDVALGWKRTRSCRCEEATLQVKETGSAGHRTGTVDVANFMFKETRNVGFDKNNKVSQNNHRKIEDMGNVGGQSSWLPSIRHIRTGSLLQAYKLRKTK</sequence>
<evidence type="ECO:0000313" key="2">
    <source>
        <dbReference type="Proteomes" id="UP001428341"/>
    </source>
</evidence>
<protein>
    <submittedName>
        <fullName evidence="1">Uncharacterized protein</fullName>
    </submittedName>
</protein>
<evidence type="ECO:0000313" key="1">
    <source>
        <dbReference type="EMBL" id="KAK9183268.1"/>
    </source>
</evidence>
<accession>A0AAP0LUD3</accession>
<comment type="caution">
    <text evidence="1">The sequence shown here is derived from an EMBL/GenBank/DDBJ whole genome shotgun (WGS) entry which is preliminary data.</text>
</comment>
<name>A0AAP0LUD3_9ROSI</name>
<keyword evidence="2" id="KW-1185">Reference proteome</keyword>
<organism evidence="1 2">
    <name type="scientific">Citrus x changshan-huyou</name>
    <dbReference type="NCBI Taxonomy" id="2935761"/>
    <lineage>
        <taxon>Eukaryota</taxon>
        <taxon>Viridiplantae</taxon>
        <taxon>Streptophyta</taxon>
        <taxon>Embryophyta</taxon>
        <taxon>Tracheophyta</taxon>
        <taxon>Spermatophyta</taxon>
        <taxon>Magnoliopsida</taxon>
        <taxon>eudicotyledons</taxon>
        <taxon>Gunneridae</taxon>
        <taxon>Pentapetalae</taxon>
        <taxon>rosids</taxon>
        <taxon>malvids</taxon>
        <taxon>Sapindales</taxon>
        <taxon>Rutaceae</taxon>
        <taxon>Aurantioideae</taxon>
        <taxon>Citrus</taxon>
    </lineage>
</organism>
<proteinExistence type="predicted"/>